<reference evidence="1 2" key="1">
    <citation type="submission" date="2024-02" db="EMBL/GenBank/DDBJ databases">
        <authorList>
            <person name="Chen Y."/>
            <person name="Shah S."/>
            <person name="Dougan E. K."/>
            <person name="Thang M."/>
            <person name="Chan C."/>
        </authorList>
    </citation>
    <scope>NUCLEOTIDE SEQUENCE [LARGE SCALE GENOMIC DNA]</scope>
</reference>
<keyword evidence="2" id="KW-1185">Reference proteome</keyword>
<dbReference type="Gene3D" id="3.60.10.10">
    <property type="entry name" value="Endonuclease/exonuclease/phosphatase"/>
    <property type="match status" value="1"/>
</dbReference>
<dbReference type="Proteomes" id="UP001642464">
    <property type="component" value="Unassembled WGS sequence"/>
</dbReference>
<name>A0ABP0IGT8_9DINO</name>
<dbReference type="InterPro" id="IPR012337">
    <property type="entry name" value="RNaseH-like_sf"/>
</dbReference>
<dbReference type="EMBL" id="CAXAMM010003952">
    <property type="protein sequence ID" value="CAK9001818.1"/>
    <property type="molecule type" value="Genomic_DNA"/>
</dbReference>
<evidence type="ECO:0000313" key="2">
    <source>
        <dbReference type="Proteomes" id="UP001642464"/>
    </source>
</evidence>
<dbReference type="PANTHER" id="PTHR19446">
    <property type="entry name" value="REVERSE TRANSCRIPTASES"/>
    <property type="match status" value="1"/>
</dbReference>
<dbReference type="SUPFAM" id="SSF56219">
    <property type="entry name" value="DNase I-like"/>
    <property type="match status" value="1"/>
</dbReference>
<evidence type="ECO:0000313" key="1">
    <source>
        <dbReference type="EMBL" id="CAK9001818.1"/>
    </source>
</evidence>
<proteinExistence type="predicted"/>
<dbReference type="InterPro" id="IPR036397">
    <property type="entry name" value="RNaseH_sf"/>
</dbReference>
<dbReference type="InterPro" id="IPR036691">
    <property type="entry name" value="Endo/exonu/phosph_ase_sf"/>
</dbReference>
<accession>A0ABP0IGT8</accession>
<dbReference type="Gene3D" id="3.30.420.10">
    <property type="entry name" value="Ribonuclease H-like superfamily/Ribonuclease H"/>
    <property type="match status" value="1"/>
</dbReference>
<sequence>MDSCAVPVEPVVVSDALNSLNDACAAMGLAEQSRGKPVILALDHLIPGHDEDDLSSQSYRNRAPVDELRGSSHTVQPLAKDFFPPFLFKDSEICNANVACFIEDSFNFVSWEHQNRLVDIPFQPQMGHAVERAFTVDMLSQSLPDHVIWHAATVAALEVTPLWTCEDIAKVHMFTDGSFKRQKDGAESATWALVALGEVQALPGRLTSHEPKLVRLGVASGNVSLDQRFPWPKPKLSAAIAEHMALFFAALLACSLPTGVAVEISFDSETAGFSAAGLASAAADNPLAGFVRSLVLHAHNRRSLCLTHVRAHNSHAWNECADVLANAVRPDSNLIAWQHDPSLPDSFVFPEDSWHWMWVSSLRDGDLPMYPPVIKHDSRSCFLVEPRQLSSLSVPRHLAPTGFADASAMRSFRVVGKCATYNAMTLREEGKICLTAEQFHKSGCAVVGIQEARGKHTGLSSVGAYMRVVSAADDRRVGGCELWLSKRIPFFRDEERNVSWDFTSVCIHVATPRLLLTTVKADTVTVAFVVGHALSNSDHTDEACNAWWDQLEEALAEIHSDTPVVGLFDANGRFFNRRSHHDLTHPADPNALRLAGVVKSKKAVLSASFDQSGQPIITWKGPNNAQACLDYIMLPHNWSGPDSTTETLDMFENCVSITDHVPLTFTTLGEHECTVSSCRKLDPGLDVGQMLTKEGRVKCEQILDSVPAIPWATDSTDHWSRVSGFILQRLKEEFPRPQRRPRKSCVGHETWQLIQKRRAARRDIHCFHKAVHVTRLASVFVRWREWTHGQHVVRRESLPSFIKRMNKAIAVASYRIHSTTKDLKKALVADKADFVLQLVANQFTLGPRAFHACLRQMTGSRKARRPNAMQALKRPDGTSVRCRAEAVDVLAGHYACVERGLEVTGEALTLAHAHASDVGLLQGCSDLHSVPTWYRVESACRELQSHKAVGMDGIPGELYKVAPRAATAVLMPVLLKTWLRHEPPLQWLGGEVVPTPKHGADLTHPKSWRNIMLYDTAAKIYQKLLRAEIREHWRAQDMQCGARPGISTEMPHHLVASFIRYAKRAKFPAAILFVDGQDAFYAVFRQVILGESTSAACTFVQAMTDDPQRQEDMLELICALRRKE</sequence>
<organism evidence="1 2">
    <name type="scientific">Durusdinium trenchii</name>
    <dbReference type="NCBI Taxonomy" id="1381693"/>
    <lineage>
        <taxon>Eukaryota</taxon>
        <taxon>Sar</taxon>
        <taxon>Alveolata</taxon>
        <taxon>Dinophyceae</taxon>
        <taxon>Suessiales</taxon>
        <taxon>Symbiodiniaceae</taxon>
        <taxon>Durusdinium</taxon>
    </lineage>
</organism>
<dbReference type="SUPFAM" id="SSF53098">
    <property type="entry name" value="Ribonuclease H-like"/>
    <property type="match status" value="1"/>
</dbReference>
<feature type="non-terminal residue" evidence="1">
    <location>
        <position position="1124"/>
    </location>
</feature>
<protein>
    <submittedName>
        <fullName evidence="1">Axonemal</fullName>
    </submittedName>
</protein>
<comment type="caution">
    <text evidence="1">The sequence shown here is derived from an EMBL/GenBank/DDBJ whole genome shotgun (WGS) entry which is preliminary data.</text>
</comment>
<gene>
    <name evidence="1" type="ORF">SCF082_LOCUS7088</name>
</gene>